<accession>A0ABT3GDR6</accession>
<gene>
    <name evidence="2" type="ORF">OKA05_04280</name>
</gene>
<keyword evidence="1" id="KW-0732">Signal</keyword>
<sequence length="153" mass="16895">MKILLPILLLLSSHGLRADESVEPTLHYTLKIGERSYQISEGKPFEVEGAAGKAQAVLQAGDHRVFPYQELVFKYPAYFTFEADFSDPTDKSCDGTMTSTSLSGILPSFFKLLHSKVAMTTSQDLRPLCRRLWRPADSADFHRGGGSIRGSAV</sequence>
<dbReference type="EMBL" id="JAPDDT010000001">
    <property type="protein sequence ID" value="MCW1921757.1"/>
    <property type="molecule type" value="Genomic_DNA"/>
</dbReference>
<name>A0ABT3GDR6_9BACT</name>
<comment type="caution">
    <text evidence="2">The sequence shown here is derived from an EMBL/GenBank/DDBJ whole genome shotgun (WGS) entry which is preliminary data.</text>
</comment>
<dbReference type="RefSeq" id="WP_264485866.1">
    <property type="nucleotide sequence ID" value="NZ_JAPDDT010000001.1"/>
</dbReference>
<proteinExistence type="predicted"/>
<protein>
    <submittedName>
        <fullName evidence="2">Uncharacterized protein</fullName>
    </submittedName>
</protein>
<dbReference type="Proteomes" id="UP001320876">
    <property type="component" value="Unassembled WGS sequence"/>
</dbReference>
<reference evidence="2 3" key="1">
    <citation type="submission" date="2022-10" db="EMBL/GenBank/DDBJ databases">
        <title>Luteolibacter arcticus strain CCTCC AB 2014275, whole genome shotgun sequencing project.</title>
        <authorList>
            <person name="Zhao G."/>
            <person name="Shen L."/>
        </authorList>
    </citation>
    <scope>NUCLEOTIDE SEQUENCE [LARGE SCALE GENOMIC DNA]</scope>
    <source>
        <strain evidence="2 3">CCTCC AB 2014275</strain>
    </source>
</reference>
<evidence type="ECO:0000313" key="2">
    <source>
        <dbReference type="EMBL" id="MCW1921757.1"/>
    </source>
</evidence>
<keyword evidence="3" id="KW-1185">Reference proteome</keyword>
<organism evidence="2 3">
    <name type="scientific">Luteolibacter arcticus</name>
    <dbReference type="NCBI Taxonomy" id="1581411"/>
    <lineage>
        <taxon>Bacteria</taxon>
        <taxon>Pseudomonadati</taxon>
        <taxon>Verrucomicrobiota</taxon>
        <taxon>Verrucomicrobiia</taxon>
        <taxon>Verrucomicrobiales</taxon>
        <taxon>Verrucomicrobiaceae</taxon>
        <taxon>Luteolibacter</taxon>
    </lineage>
</organism>
<feature type="signal peptide" evidence="1">
    <location>
        <begin position="1"/>
        <end position="18"/>
    </location>
</feature>
<evidence type="ECO:0000256" key="1">
    <source>
        <dbReference type="SAM" id="SignalP"/>
    </source>
</evidence>
<evidence type="ECO:0000313" key="3">
    <source>
        <dbReference type="Proteomes" id="UP001320876"/>
    </source>
</evidence>
<feature type="chain" id="PRO_5045681720" evidence="1">
    <location>
        <begin position="19"/>
        <end position="153"/>
    </location>
</feature>